<dbReference type="AlphaFoldDB" id="A0AA91PXY1"/>
<name>A0AA91PXY1_CLALS</name>
<evidence type="ECO:0000256" key="1">
    <source>
        <dbReference type="SAM" id="MobiDB-lite"/>
    </source>
</evidence>
<dbReference type="OMA" id="GWRDARH"/>
<evidence type="ECO:0000259" key="2">
    <source>
        <dbReference type="Pfam" id="PF10338"/>
    </source>
</evidence>
<gene>
    <name evidence="3" type="ORF">A9F13_11g01166</name>
</gene>
<dbReference type="Proteomes" id="UP000195602">
    <property type="component" value="Unassembled WGS sequence"/>
</dbReference>
<dbReference type="Pfam" id="PF10338">
    <property type="entry name" value="YBL028C_N"/>
    <property type="match status" value="1"/>
</dbReference>
<comment type="caution">
    <text evidence="3">The sequence shown here is derived from an EMBL/GenBank/DDBJ whole genome shotgun (WGS) entry which is preliminary data.</text>
</comment>
<reference evidence="3 4" key="1">
    <citation type="submission" date="2017-04" db="EMBL/GenBank/DDBJ databases">
        <title>Draft genome of the yeast Clavispora lusitaniae type strain CBS 6936.</title>
        <authorList>
            <person name="Durrens P."/>
            <person name="Klopp C."/>
            <person name="Biteau N."/>
            <person name="Fitton-Ouhabi V."/>
            <person name="Dementhon K."/>
            <person name="Accoceberry I."/>
            <person name="Sherman D.J."/>
            <person name="Noel T."/>
        </authorList>
    </citation>
    <scope>NUCLEOTIDE SEQUENCE [LARGE SCALE GENOMIC DNA]</scope>
    <source>
        <strain evidence="3 4">CBS 6936</strain>
    </source>
</reference>
<protein>
    <recommendedName>
        <fullName evidence="2">DUF2423 domain-containing protein</fullName>
    </recommendedName>
</protein>
<accession>A0AA91PXY1</accession>
<evidence type="ECO:0000313" key="3">
    <source>
        <dbReference type="EMBL" id="OVF07776.1"/>
    </source>
</evidence>
<feature type="domain" description="DUF2423" evidence="2">
    <location>
        <begin position="1"/>
        <end position="44"/>
    </location>
</feature>
<feature type="compositionally biased region" description="Basic residues" evidence="1">
    <location>
        <begin position="74"/>
        <end position="91"/>
    </location>
</feature>
<organism evidence="3 4">
    <name type="scientific">Clavispora lusitaniae</name>
    <name type="common">Candida lusitaniae</name>
    <dbReference type="NCBI Taxonomy" id="36911"/>
    <lineage>
        <taxon>Eukaryota</taxon>
        <taxon>Fungi</taxon>
        <taxon>Dikarya</taxon>
        <taxon>Ascomycota</taxon>
        <taxon>Saccharomycotina</taxon>
        <taxon>Pichiomycetes</taxon>
        <taxon>Metschnikowiaceae</taxon>
        <taxon>Clavispora</taxon>
    </lineage>
</organism>
<dbReference type="KEGG" id="clus:A9F13_11g01166"/>
<evidence type="ECO:0000313" key="4">
    <source>
        <dbReference type="Proteomes" id="UP000195602"/>
    </source>
</evidence>
<proteinExistence type="predicted"/>
<dbReference type="InterPro" id="IPR019434">
    <property type="entry name" value="DUF2423"/>
</dbReference>
<dbReference type="EMBL" id="LYUB02000011">
    <property type="protein sequence ID" value="OVF07776.1"/>
    <property type="molecule type" value="Genomic_DNA"/>
</dbReference>
<sequence length="91" mass="10909">MAKSLRSKPKLRAKSIKRKNEFSKFVDSRNERLAQRMKVNLEKQKEETMEEDPVETNEPKEEKKISTSGWRQTSRQKLKQKKKNKKNVTKF</sequence>
<feature type="region of interest" description="Disordered" evidence="1">
    <location>
        <begin position="40"/>
        <end position="91"/>
    </location>
</feature>